<dbReference type="Proteomes" id="UP000756132">
    <property type="component" value="Chromosome 4"/>
</dbReference>
<evidence type="ECO:0000313" key="2">
    <source>
        <dbReference type="EMBL" id="UJO17113.1"/>
    </source>
</evidence>
<reference evidence="2" key="2">
    <citation type="journal article" date="2022" name="Microb. Genom.">
        <title>A chromosome-scale genome assembly of the tomato pathogen Cladosporium fulvum reveals a compartmentalized genome architecture and the presence of a dispensable chromosome.</title>
        <authorList>
            <person name="Zaccaron A.Z."/>
            <person name="Chen L.H."/>
            <person name="Samaras A."/>
            <person name="Stergiopoulos I."/>
        </authorList>
    </citation>
    <scope>NUCLEOTIDE SEQUENCE</scope>
    <source>
        <strain evidence="2">Race5_Kim</strain>
    </source>
</reference>
<protein>
    <recommendedName>
        <fullName evidence="4">F-box domain-containing protein</fullName>
    </recommendedName>
</protein>
<gene>
    <name evidence="2" type="ORF">CLAFUR5_04880</name>
</gene>
<evidence type="ECO:0008006" key="4">
    <source>
        <dbReference type="Google" id="ProtNLM"/>
    </source>
</evidence>
<name>A0A9Q8P8G4_PASFU</name>
<keyword evidence="3" id="KW-1185">Reference proteome</keyword>
<dbReference type="AlphaFoldDB" id="A0A9Q8P8G4"/>
<dbReference type="EMBL" id="CP090166">
    <property type="protein sequence ID" value="UJO17113.1"/>
    <property type="molecule type" value="Genomic_DNA"/>
</dbReference>
<reference evidence="2" key="1">
    <citation type="submission" date="2021-12" db="EMBL/GenBank/DDBJ databases">
        <authorList>
            <person name="Zaccaron A."/>
            <person name="Stergiopoulos I."/>
        </authorList>
    </citation>
    <scope>NUCLEOTIDE SEQUENCE</scope>
    <source>
        <strain evidence="2">Race5_Kim</strain>
    </source>
</reference>
<organism evidence="2 3">
    <name type="scientific">Passalora fulva</name>
    <name type="common">Tomato leaf mold</name>
    <name type="synonym">Cladosporium fulvum</name>
    <dbReference type="NCBI Taxonomy" id="5499"/>
    <lineage>
        <taxon>Eukaryota</taxon>
        <taxon>Fungi</taxon>
        <taxon>Dikarya</taxon>
        <taxon>Ascomycota</taxon>
        <taxon>Pezizomycotina</taxon>
        <taxon>Dothideomycetes</taxon>
        <taxon>Dothideomycetidae</taxon>
        <taxon>Mycosphaerellales</taxon>
        <taxon>Mycosphaerellaceae</taxon>
        <taxon>Fulvia</taxon>
    </lineage>
</organism>
<feature type="region of interest" description="Disordered" evidence="1">
    <location>
        <begin position="206"/>
        <end position="229"/>
    </location>
</feature>
<sequence>MILEKLAFEDLIRAQSICKKTREVTRSSLRIMPRHAALSTEYRDDQALINKHIDFDLTLVMCPVDDIGGRFHLIGSNPYDSYDLELFEGPYLFCIGFLRSLEAQPTWDFCSDYGEGWDGKEGDKLHTRTVIIQGRDGETQCLWRYLKVAKLPASGWRLKQEYDGVQITLRSDCYQGHPVKEVKVFPTTVTIGEAWEWLHERVEARHPADPCPDDQRRDAPESTEHRIEY</sequence>
<dbReference type="RefSeq" id="XP_047761479.1">
    <property type="nucleotide sequence ID" value="XM_047904028.1"/>
</dbReference>
<dbReference type="KEGG" id="ffu:CLAFUR5_04880"/>
<proteinExistence type="predicted"/>
<evidence type="ECO:0000256" key="1">
    <source>
        <dbReference type="SAM" id="MobiDB-lite"/>
    </source>
</evidence>
<dbReference type="GeneID" id="71984758"/>
<accession>A0A9Q8P8G4</accession>
<evidence type="ECO:0000313" key="3">
    <source>
        <dbReference type="Proteomes" id="UP000756132"/>
    </source>
</evidence>